<feature type="transmembrane region" description="Helical" evidence="1">
    <location>
        <begin position="230"/>
        <end position="253"/>
    </location>
</feature>
<keyword evidence="1" id="KW-0812">Transmembrane</keyword>
<evidence type="ECO:0000313" key="3">
    <source>
        <dbReference type="Proteomes" id="UP000076580"/>
    </source>
</evidence>
<keyword evidence="1" id="KW-1133">Transmembrane helix</keyword>
<proteinExistence type="predicted"/>
<dbReference type="InterPro" id="IPR027417">
    <property type="entry name" value="P-loop_NTPase"/>
</dbReference>
<dbReference type="InParanoid" id="A0A151GQ13"/>
<evidence type="ECO:0000313" key="2">
    <source>
        <dbReference type="EMBL" id="KYK59151.1"/>
    </source>
</evidence>
<dbReference type="RefSeq" id="XP_040658503.1">
    <property type="nucleotide sequence ID" value="XM_040797620.1"/>
</dbReference>
<gene>
    <name evidence="2" type="ORF">DCS_00281</name>
</gene>
<keyword evidence="1" id="KW-0472">Membrane</keyword>
<dbReference type="Gene3D" id="3.40.50.300">
    <property type="entry name" value="P-loop containing nucleotide triphosphate hydrolases"/>
    <property type="match status" value="1"/>
</dbReference>
<evidence type="ECO:0000256" key="1">
    <source>
        <dbReference type="SAM" id="Phobius"/>
    </source>
</evidence>
<comment type="caution">
    <text evidence="2">The sequence shown here is derived from an EMBL/GenBank/DDBJ whole genome shotgun (WGS) entry which is preliminary data.</text>
</comment>
<dbReference type="InterPro" id="IPR040632">
    <property type="entry name" value="Sulfotransfer_4"/>
</dbReference>
<dbReference type="Proteomes" id="UP000076580">
    <property type="component" value="Chromosome 01"/>
</dbReference>
<accession>A0A151GQ13</accession>
<dbReference type="SUPFAM" id="SSF52540">
    <property type="entry name" value="P-loop containing nucleoside triphosphate hydrolases"/>
    <property type="match status" value="1"/>
</dbReference>
<dbReference type="STRING" id="98403.A0A151GQ13"/>
<dbReference type="EMBL" id="LAYC01000001">
    <property type="protein sequence ID" value="KYK59151.1"/>
    <property type="molecule type" value="Genomic_DNA"/>
</dbReference>
<dbReference type="GeneID" id="63712924"/>
<protein>
    <submittedName>
        <fullName evidence="2">NAD dependent epimerase/dehydratase</fullName>
    </submittedName>
</protein>
<dbReference type="AlphaFoldDB" id="A0A151GQ13"/>
<name>A0A151GQ13_DRECN</name>
<dbReference type="PANTHER" id="PTHR36978:SF3">
    <property type="entry name" value="P-LOOP CONTAINING NUCLEOSIDE TRIPHOSPHATE HYDROLASE PROTEIN"/>
    <property type="match status" value="1"/>
</dbReference>
<reference evidence="2 3" key="1">
    <citation type="journal article" date="2016" name="Sci. Rep.">
        <title>Insights into Adaptations to a Near-Obligate Nematode Endoparasitic Lifestyle from the Finished Genome of Drechmeria coniospora.</title>
        <authorList>
            <person name="Zhang L."/>
            <person name="Zhou Z."/>
            <person name="Guo Q."/>
            <person name="Fokkens L."/>
            <person name="Miskei M."/>
            <person name="Pocsi I."/>
            <person name="Zhang W."/>
            <person name="Chen M."/>
            <person name="Wang L."/>
            <person name="Sun Y."/>
            <person name="Donzelli B.G."/>
            <person name="Gibson D.M."/>
            <person name="Nelson D.R."/>
            <person name="Luo J.G."/>
            <person name="Rep M."/>
            <person name="Liu H."/>
            <person name="Yang S."/>
            <person name="Wang J."/>
            <person name="Krasnoff S.B."/>
            <person name="Xu Y."/>
            <person name="Molnar I."/>
            <person name="Lin M."/>
        </authorList>
    </citation>
    <scope>NUCLEOTIDE SEQUENCE [LARGE SCALE GENOMIC DNA]</scope>
    <source>
        <strain evidence="2 3">ARSEF 6962</strain>
    </source>
</reference>
<organism evidence="2 3">
    <name type="scientific">Drechmeria coniospora</name>
    <name type="common">Nematophagous fungus</name>
    <name type="synonym">Meria coniospora</name>
    <dbReference type="NCBI Taxonomy" id="98403"/>
    <lineage>
        <taxon>Eukaryota</taxon>
        <taxon>Fungi</taxon>
        <taxon>Dikarya</taxon>
        <taxon>Ascomycota</taxon>
        <taxon>Pezizomycotina</taxon>
        <taxon>Sordariomycetes</taxon>
        <taxon>Hypocreomycetidae</taxon>
        <taxon>Hypocreales</taxon>
        <taxon>Ophiocordycipitaceae</taxon>
        <taxon>Drechmeria</taxon>
    </lineage>
</organism>
<keyword evidence="3" id="KW-1185">Reference proteome</keyword>
<dbReference type="PANTHER" id="PTHR36978">
    <property type="entry name" value="P-LOOP CONTAINING NUCLEOTIDE TRIPHOSPHATE HYDROLASE"/>
    <property type="match status" value="1"/>
</dbReference>
<sequence>MGGVPSMPSDRTRTLQVIGAGYSRTGTVSMALALEKLLDGPVMHGGTHLFGREDAYPKLWCEIFRQRNNKPVLMKLLREATAGFVGLTDAPGTMFLPELLELYPEAKVVLVTRDPHRWLRSMELIMRNIGMKPWVLEALLFPCPTWRWTPTVLGQMGEKESERLGIKLGPEYLPKYNEYVRAHVQPEKLLTMELKEGWDPLAKFLDAPVPKEPFPRANDAQAFEAYARRIVVTAGLVWTGILLAIGLAVWGTWQLSR</sequence>
<dbReference type="Pfam" id="PF17784">
    <property type="entry name" value="Sulfotransfer_4"/>
    <property type="match status" value="1"/>
</dbReference>